<sequence>MTEMLLGVNNCFAVKRWASPDAWLRVIREDLDLSHCQFSLDLLPPGFDLPFALRYAEHVRTVAEQWEVTIHSTFTGLGAYGASLLMADEREDREQAERWYRGVIDLTAAMGATMTGGHIGAATVPAWQNAGERRERRRQMIDAMHRLAEYADERGLVGLTFENLAVEREYGHTIEEAQQLEEALAGTAVPWVLCLDLGHPAALTTGTGSDDPTNWLRSAWRHQPLLQLQQSPRGADLHGPFTASTNAEGIVQREPVLTALDQAEWQSPVHAFLEVIPAHEADDQVVLADLVHSVRYWRGA</sequence>
<comment type="caution">
    <text evidence="3">The sequence shown here is derived from an EMBL/GenBank/DDBJ whole genome shotgun (WGS) entry which is preliminary data.</text>
</comment>
<dbReference type="PANTHER" id="PTHR12110">
    <property type="entry name" value="HYDROXYPYRUVATE ISOMERASE"/>
    <property type="match status" value="1"/>
</dbReference>
<accession>A0A934UUG3</accession>
<dbReference type="InterPro" id="IPR013022">
    <property type="entry name" value="Xyl_isomerase-like_TIM-brl"/>
</dbReference>
<dbReference type="InterPro" id="IPR050312">
    <property type="entry name" value="IolE/XylAMocC-like"/>
</dbReference>
<dbReference type="Proteomes" id="UP000608530">
    <property type="component" value="Unassembled WGS sequence"/>
</dbReference>
<dbReference type="Pfam" id="PF01261">
    <property type="entry name" value="AP_endonuc_2"/>
    <property type="match status" value="1"/>
</dbReference>
<feature type="domain" description="Xylose isomerase-like TIM barrel" evidence="2">
    <location>
        <begin position="65"/>
        <end position="269"/>
    </location>
</feature>
<proteinExistence type="predicted"/>
<name>A0A934UUG3_9MICO</name>
<keyword evidence="1" id="KW-0119">Carbohydrate metabolism</keyword>
<dbReference type="InterPro" id="IPR036237">
    <property type="entry name" value="Xyl_isomerase-like_sf"/>
</dbReference>
<keyword evidence="4" id="KW-1185">Reference proteome</keyword>
<dbReference type="EMBL" id="JAEHOH010000009">
    <property type="protein sequence ID" value="MBK0418790.1"/>
    <property type="molecule type" value="Genomic_DNA"/>
</dbReference>
<dbReference type="RefSeq" id="WP_200114940.1">
    <property type="nucleotide sequence ID" value="NZ_JAEHOH010000009.1"/>
</dbReference>
<evidence type="ECO:0000259" key="2">
    <source>
        <dbReference type="Pfam" id="PF01261"/>
    </source>
</evidence>
<evidence type="ECO:0000313" key="3">
    <source>
        <dbReference type="EMBL" id="MBK0418790.1"/>
    </source>
</evidence>
<dbReference type="AlphaFoldDB" id="A0A934UUG3"/>
<organism evidence="3 4">
    <name type="scientific">Leucobacter chromiisoli</name>
    <dbReference type="NCBI Taxonomy" id="2796471"/>
    <lineage>
        <taxon>Bacteria</taxon>
        <taxon>Bacillati</taxon>
        <taxon>Actinomycetota</taxon>
        <taxon>Actinomycetes</taxon>
        <taxon>Micrococcales</taxon>
        <taxon>Microbacteriaceae</taxon>
        <taxon>Leucobacter</taxon>
    </lineage>
</organism>
<dbReference type="SUPFAM" id="SSF51658">
    <property type="entry name" value="Xylose isomerase-like"/>
    <property type="match status" value="1"/>
</dbReference>
<protein>
    <submittedName>
        <fullName evidence="3">TIM barrel protein</fullName>
    </submittedName>
</protein>
<dbReference type="PANTHER" id="PTHR12110:SF53">
    <property type="entry name" value="BLR5974 PROTEIN"/>
    <property type="match status" value="1"/>
</dbReference>
<reference evidence="3" key="1">
    <citation type="submission" date="2020-12" db="EMBL/GenBank/DDBJ databases">
        <title>Leucobacter sp. CAS1, isolated from Chromium sludge.</title>
        <authorList>
            <person name="Xu Z."/>
        </authorList>
    </citation>
    <scope>NUCLEOTIDE SEQUENCE</scope>
    <source>
        <strain evidence="3">CSA1</strain>
    </source>
</reference>
<dbReference type="Gene3D" id="3.20.20.150">
    <property type="entry name" value="Divalent-metal-dependent TIM barrel enzymes"/>
    <property type="match status" value="1"/>
</dbReference>
<evidence type="ECO:0000313" key="4">
    <source>
        <dbReference type="Proteomes" id="UP000608530"/>
    </source>
</evidence>
<evidence type="ECO:0000256" key="1">
    <source>
        <dbReference type="ARBA" id="ARBA00023277"/>
    </source>
</evidence>
<gene>
    <name evidence="3" type="ORF">JD276_07055</name>
</gene>